<organism evidence="2 3">
    <name type="scientific">Chlorobaculum tepidum (strain ATCC 49652 / DSM 12025 / NBRC 103806 / TLS)</name>
    <name type="common">Chlorobium tepidum</name>
    <dbReference type="NCBI Taxonomy" id="194439"/>
    <lineage>
        <taxon>Bacteria</taxon>
        <taxon>Pseudomonadati</taxon>
        <taxon>Chlorobiota</taxon>
        <taxon>Chlorobiia</taxon>
        <taxon>Chlorobiales</taxon>
        <taxon>Chlorobiaceae</taxon>
        <taxon>Chlorobaculum</taxon>
    </lineage>
</organism>
<dbReference type="AlphaFoldDB" id="Q8KEJ7"/>
<dbReference type="STRING" id="194439.CT0691"/>
<reference evidence="2 3" key="1">
    <citation type="journal article" date="2002" name="Proc. Natl. Acad. Sci. U.S.A.">
        <title>The complete genome sequence of Chlorobium tepidum TLS, a photosynthetic, anaerobic, green-sulfur bacterium.</title>
        <authorList>
            <person name="Eisen J.A."/>
            <person name="Nelson K.E."/>
            <person name="Paulsen I.T."/>
            <person name="Heidelberg J.F."/>
            <person name="Wu M."/>
            <person name="Dodson R.J."/>
            <person name="Deboy R."/>
            <person name="Gwinn M.L."/>
            <person name="Nelson W.C."/>
            <person name="Haft D.H."/>
            <person name="Hickey E.K."/>
            <person name="Peterson J.D."/>
            <person name="Durkin A.S."/>
            <person name="Kolonay J.L."/>
            <person name="Yang F."/>
            <person name="Holt I."/>
            <person name="Umayam L.A."/>
            <person name="Mason T."/>
            <person name="Brenner M."/>
            <person name="Shea T.P."/>
            <person name="Parksey D."/>
            <person name="Nierman W.C."/>
            <person name="Feldblyum T.V."/>
            <person name="Hansen C.L."/>
            <person name="Craven M.B."/>
            <person name="Radune D."/>
            <person name="Vamathevan J."/>
            <person name="Khouri H."/>
            <person name="White O."/>
            <person name="Gruber T.M."/>
            <person name="Ketchum K.A."/>
            <person name="Venter J.C."/>
            <person name="Tettelin H."/>
            <person name="Bryant D.A."/>
            <person name="Fraser C.M."/>
        </authorList>
    </citation>
    <scope>NUCLEOTIDE SEQUENCE [LARGE SCALE GENOMIC DNA]</scope>
    <source>
        <strain evidence="3">ATCC 49652 / DSM 12025 / NBRC 103806 / TLS</strain>
    </source>
</reference>
<accession>Q8KEJ7</accession>
<dbReference type="EMBL" id="AE006470">
    <property type="protein sequence ID" value="AAM71929.1"/>
    <property type="molecule type" value="Genomic_DNA"/>
</dbReference>
<feature type="compositionally biased region" description="Polar residues" evidence="1">
    <location>
        <begin position="1"/>
        <end position="10"/>
    </location>
</feature>
<sequence>MRHISSTQNKSHNKALHRAAIPLRSIAAGELGR</sequence>
<feature type="region of interest" description="Disordered" evidence="1">
    <location>
        <begin position="1"/>
        <end position="20"/>
    </location>
</feature>
<dbReference type="EnsemblBacteria" id="AAM71929">
    <property type="protein sequence ID" value="AAM71929"/>
    <property type="gene ID" value="CT0691"/>
</dbReference>
<dbReference type="KEGG" id="cte:CT0691"/>
<keyword evidence="3" id="KW-1185">Reference proteome</keyword>
<protein>
    <submittedName>
        <fullName evidence="2">Uncharacterized protein</fullName>
    </submittedName>
</protein>
<evidence type="ECO:0000256" key="1">
    <source>
        <dbReference type="SAM" id="MobiDB-lite"/>
    </source>
</evidence>
<gene>
    <name evidence="2" type="ordered locus">CT0691</name>
</gene>
<dbReference type="HOGENOM" id="CLU_3381223_0_0_10"/>
<dbReference type="Proteomes" id="UP000001007">
    <property type="component" value="Chromosome"/>
</dbReference>
<evidence type="ECO:0000313" key="3">
    <source>
        <dbReference type="Proteomes" id="UP000001007"/>
    </source>
</evidence>
<evidence type="ECO:0000313" key="2">
    <source>
        <dbReference type="EMBL" id="AAM71929.1"/>
    </source>
</evidence>
<proteinExistence type="predicted"/>
<name>Q8KEJ7_CHLTE</name>